<dbReference type="EMBL" id="KQ996424">
    <property type="protein sequence ID" value="KZV45125.1"/>
    <property type="molecule type" value="Genomic_DNA"/>
</dbReference>
<keyword evidence="3" id="KW-1185">Reference proteome</keyword>
<sequence length="221" mass="25391">MSFGLVKSNRWYLKFSDSKTMSFEEVDTTAFCLHAKDSADSYGYLESAGSVVELEKKTSSNDSAATQLQQLAFSDADFIFSTKIQIFSTRSKTLYPTRGNSQRLFTRTRQISRSNRRIERRQTSLKLRRPAGSRQTSWPYDICEKRDLTDISTNWLVISWEWSKAGASKQLEEQERTEQAQLQTKRGADAEVAPDDQFEDKNKEAGEEKERALQELMKQPA</sequence>
<evidence type="ECO:0000313" key="2">
    <source>
        <dbReference type="EMBL" id="KZV45125.1"/>
    </source>
</evidence>
<feature type="region of interest" description="Disordered" evidence="1">
    <location>
        <begin position="117"/>
        <end position="136"/>
    </location>
</feature>
<dbReference type="AlphaFoldDB" id="A0A2Z7CEL6"/>
<organism evidence="2 3">
    <name type="scientific">Dorcoceras hygrometricum</name>
    <dbReference type="NCBI Taxonomy" id="472368"/>
    <lineage>
        <taxon>Eukaryota</taxon>
        <taxon>Viridiplantae</taxon>
        <taxon>Streptophyta</taxon>
        <taxon>Embryophyta</taxon>
        <taxon>Tracheophyta</taxon>
        <taxon>Spermatophyta</taxon>
        <taxon>Magnoliopsida</taxon>
        <taxon>eudicotyledons</taxon>
        <taxon>Gunneridae</taxon>
        <taxon>Pentapetalae</taxon>
        <taxon>asterids</taxon>
        <taxon>lamiids</taxon>
        <taxon>Lamiales</taxon>
        <taxon>Gesneriaceae</taxon>
        <taxon>Didymocarpoideae</taxon>
        <taxon>Trichosporeae</taxon>
        <taxon>Loxocarpinae</taxon>
        <taxon>Dorcoceras</taxon>
    </lineage>
</organism>
<reference evidence="2 3" key="1">
    <citation type="journal article" date="2015" name="Proc. Natl. Acad. Sci. U.S.A.">
        <title>The resurrection genome of Boea hygrometrica: A blueprint for survival of dehydration.</title>
        <authorList>
            <person name="Xiao L."/>
            <person name="Yang G."/>
            <person name="Zhang L."/>
            <person name="Yang X."/>
            <person name="Zhao S."/>
            <person name="Ji Z."/>
            <person name="Zhou Q."/>
            <person name="Hu M."/>
            <person name="Wang Y."/>
            <person name="Chen M."/>
            <person name="Xu Y."/>
            <person name="Jin H."/>
            <person name="Xiao X."/>
            <person name="Hu G."/>
            <person name="Bao F."/>
            <person name="Hu Y."/>
            <person name="Wan P."/>
            <person name="Li L."/>
            <person name="Deng X."/>
            <person name="Kuang T."/>
            <person name="Xiang C."/>
            <person name="Zhu J.K."/>
            <person name="Oliver M.J."/>
            <person name="He Y."/>
        </authorList>
    </citation>
    <scope>NUCLEOTIDE SEQUENCE [LARGE SCALE GENOMIC DNA]</scope>
    <source>
        <strain evidence="3">cv. XS01</strain>
    </source>
</reference>
<accession>A0A2Z7CEL6</accession>
<evidence type="ECO:0000313" key="3">
    <source>
        <dbReference type="Proteomes" id="UP000250235"/>
    </source>
</evidence>
<proteinExistence type="predicted"/>
<feature type="compositionally biased region" description="Basic and acidic residues" evidence="1">
    <location>
        <begin position="199"/>
        <end position="213"/>
    </location>
</feature>
<evidence type="ECO:0000256" key="1">
    <source>
        <dbReference type="SAM" id="MobiDB-lite"/>
    </source>
</evidence>
<protein>
    <submittedName>
        <fullName evidence="2">Uncharacterized protein</fullName>
    </submittedName>
</protein>
<feature type="region of interest" description="Disordered" evidence="1">
    <location>
        <begin position="169"/>
        <end position="221"/>
    </location>
</feature>
<gene>
    <name evidence="2" type="ORF">F511_24167</name>
</gene>
<name>A0A2Z7CEL6_9LAMI</name>
<dbReference type="Proteomes" id="UP000250235">
    <property type="component" value="Unassembled WGS sequence"/>
</dbReference>